<evidence type="ECO:0000256" key="6">
    <source>
        <dbReference type="ARBA" id="ARBA00023002"/>
    </source>
</evidence>
<keyword evidence="6 14" id="KW-0560">Oxidoreductase</keyword>
<dbReference type="PANTHER" id="PTHR11056:SF0">
    <property type="entry name" value="HOMOGENTISATE 1,2-DIOXYGENASE"/>
    <property type="match status" value="1"/>
</dbReference>
<feature type="active site" description="Proton acceptor" evidence="10">
    <location>
        <position position="304"/>
    </location>
</feature>
<feature type="binding site" evidence="11">
    <location>
        <position position="347"/>
    </location>
    <ligand>
        <name>Fe cation</name>
        <dbReference type="ChEBI" id="CHEBI:24875"/>
    </ligand>
</feature>
<dbReference type="NCBIfam" id="TIGR01015">
    <property type="entry name" value="hmgA"/>
    <property type="match status" value="1"/>
</dbReference>
<dbReference type="EMBL" id="VNFH01000014">
    <property type="protein sequence ID" value="TVU67484.1"/>
    <property type="molecule type" value="Genomic_DNA"/>
</dbReference>
<dbReference type="Pfam" id="PF20510">
    <property type="entry name" value="HgmA_N"/>
    <property type="match status" value="1"/>
</dbReference>
<accession>A0A558HEF2</accession>
<evidence type="ECO:0000256" key="2">
    <source>
        <dbReference type="ARBA" id="ARBA00007757"/>
    </source>
</evidence>
<dbReference type="GO" id="GO:0005737">
    <property type="term" value="C:cytoplasm"/>
    <property type="evidence" value="ECO:0007669"/>
    <property type="project" value="TreeGrafter"/>
</dbReference>
<reference evidence="14 15" key="1">
    <citation type="submission" date="2019-07" db="EMBL/GenBank/DDBJ databases">
        <title>Diversity of Bacteria from Kongsfjorden, Arctic.</title>
        <authorList>
            <person name="Yu Y."/>
        </authorList>
    </citation>
    <scope>NUCLEOTIDE SEQUENCE [LARGE SCALE GENOMIC DNA]</scope>
    <source>
        <strain evidence="14 15">SM1923</strain>
    </source>
</reference>
<dbReference type="PANTHER" id="PTHR11056">
    <property type="entry name" value="HOMOGENTISATE 1,2-DIOXYGENASE"/>
    <property type="match status" value="1"/>
</dbReference>
<evidence type="ECO:0000259" key="13">
    <source>
        <dbReference type="Pfam" id="PF20510"/>
    </source>
</evidence>
<dbReference type="Proteomes" id="UP000319941">
    <property type="component" value="Unassembled WGS sequence"/>
</dbReference>
<keyword evidence="15" id="KW-1185">Reference proteome</keyword>
<keyword evidence="4" id="KW-0828">Tyrosine catabolism</keyword>
<dbReference type="InterPro" id="IPR005708">
    <property type="entry name" value="Homogentis_dOase"/>
</dbReference>
<dbReference type="InterPro" id="IPR046451">
    <property type="entry name" value="HgmA_C"/>
</dbReference>
<dbReference type="GO" id="GO:0006572">
    <property type="term" value="P:L-tyrosine catabolic process"/>
    <property type="evidence" value="ECO:0007669"/>
    <property type="project" value="UniProtKB-UniRule"/>
</dbReference>
<evidence type="ECO:0000256" key="4">
    <source>
        <dbReference type="ARBA" id="ARBA00022878"/>
    </source>
</evidence>
<dbReference type="InterPro" id="IPR011051">
    <property type="entry name" value="RmlC_Cupin_sf"/>
</dbReference>
<evidence type="ECO:0000259" key="12">
    <source>
        <dbReference type="Pfam" id="PF04209"/>
    </source>
</evidence>
<dbReference type="EC" id="1.13.11.5" evidence="9"/>
<dbReference type="STRING" id="553385.GCA_000591415_00126"/>
<evidence type="ECO:0000256" key="8">
    <source>
        <dbReference type="ARBA" id="ARBA00023232"/>
    </source>
</evidence>
<dbReference type="CDD" id="cd07000">
    <property type="entry name" value="cupin_HGO_N"/>
    <property type="match status" value="1"/>
</dbReference>
<evidence type="ECO:0000256" key="11">
    <source>
        <dbReference type="PIRSR" id="PIRSR605708-2"/>
    </source>
</evidence>
<dbReference type="Pfam" id="PF04209">
    <property type="entry name" value="HgmA_C"/>
    <property type="match status" value="1"/>
</dbReference>
<dbReference type="GO" id="GO:0004411">
    <property type="term" value="F:homogentisate 1,2-dioxygenase activity"/>
    <property type="evidence" value="ECO:0007669"/>
    <property type="project" value="UniProtKB-UniRule"/>
</dbReference>
<comment type="similarity">
    <text evidence="2">Belongs to the homogentisate dioxygenase family.</text>
</comment>
<feature type="domain" description="Homogentisate 1,2-dioxygenase C-terminal" evidence="12">
    <location>
        <begin position="293"/>
        <end position="444"/>
    </location>
</feature>
<feature type="domain" description="Homogentisate 1,2-dioxygenase N-terminal" evidence="13">
    <location>
        <begin position="15"/>
        <end position="291"/>
    </location>
</feature>
<feature type="binding site" evidence="11">
    <location>
        <position position="353"/>
    </location>
    <ligand>
        <name>Fe cation</name>
        <dbReference type="ChEBI" id="CHEBI:24875"/>
    </ligand>
</feature>
<dbReference type="FunFam" id="2.60.120.10:FF:000034">
    <property type="entry name" value="Homogentisate 1,2-dioxygenase"/>
    <property type="match status" value="1"/>
</dbReference>
<evidence type="ECO:0000313" key="14">
    <source>
        <dbReference type="EMBL" id="TVU67484.1"/>
    </source>
</evidence>
<dbReference type="InterPro" id="IPR046452">
    <property type="entry name" value="HgmA_N"/>
</dbReference>
<name>A0A558HEF2_9GAMM</name>
<protein>
    <recommendedName>
        <fullName evidence="9">Homogentisate 1,2-dioxygenase</fullName>
        <ecNumber evidence="9">1.13.11.5</ecNumber>
    </recommendedName>
</protein>
<dbReference type="AlphaFoldDB" id="A0A558HEF2"/>
<comment type="cofactor">
    <cofactor evidence="1 11">
        <name>Fe cation</name>
        <dbReference type="ChEBI" id="CHEBI:24875"/>
    </cofactor>
</comment>
<dbReference type="RefSeq" id="WP_144728058.1">
    <property type="nucleotide sequence ID" value="NZ_CAWOWR010000044.1"/>
</dbReference>
<dbReference type="GO" id="GO:0006559">
    <property type="term" value="P:L-phenylalanine catabolic process"/>
    <property type="evidence" value="ECO:0007669"/>
    <property type="project" value="UniProtKB-UniRule"/>
</dbReference>
<dbReference type="Gene3D" id="2.60.120.10">
    <property type="entry name" value="Jelly Rolls"/>
    <property type="match status" value="1"/>
</dbReference>
<evidence type="ECO:0000313" key="15">
    <source>
        <dbReference type="Proteomes" id="UP000319941"/>
    </source>
</evidence>
<dbReference type="GO" id="GO:0046872">
    <property type="term" value="F:metal ion binding"/>
    <property type="evidence" value="ECO:0007669"/>
    <property type="project" value="UniProtKB-KW"/>
</dbReference>
<evidence type="ECO:0000256" key="5">
    <source>
        <dbReference type="ARBA" id="ARBA00022964"/>
    </source>
</evidence>
<feature type="binding site" evidence="11">
    <location>
        <position position="383"/>
    </location>
    <ligand>
        <name>homogentisate</name>
        <dbReference type="ChEBI" id="CHEBI:16169"/>
    </ligand>
</feature>
<keyword evidence="5 14" id="KW-0223">Dioxygenase</keyword>
<dbReference type="OrthoDB" id="9811253at2"/>
<evidence type="ECO:0000256" key="9">
    <source>
        <dbReference type="NCBIfam" id="TIGR01015"/>
    </source>
</evidence>
<dbReference type="SUPFAM" id="SSF51182">
    <property type="entry name" value="RmlC-like cupins"/>
    <property type="match status" value="1"/>
</dbReference>
<organism evidence="14 15">
    <name type="scientific">Cobetia crustatorum</name>
    <dbReference type="NCBI Taxonomy" id="553385"/>
    <lineage>
        <taxon>Bacteria</taxon>
        <taxon>Pseudomonadati</taxon>
        <taxon>Pseudomonadota</taxon>
        <taxon>Gammaproteobacteria</taxon>
        <taxon>Oceanospirillales</taxon>
        <taxon>Halomonadaceae</taxon>
        <taxon>Cobetia</taxon>
    </lineage>
</organism>
<sequence length="449" mass="49756">MGDQGSSKRRKDTLRYHSGFRNHVSSEALPGALPVGQNSPQRCPYGLYAEQLSGSAFTAPRSHNLRSWLYRIRPSVVQGAYRPLEMPRVATAPLKNISPDPNPMRWDPMPMVDDDSDFLEGLTTLAVNGDVQTQTGCGTHLYAFTRGMRQRFFCNADGELLIVPQQGSLEVRSEMGLLHVASGEIVVIPRGIKFQLNPLDESDSDTRHVCRGYVAENYGAPLELPSLGPIGANGLANPRDFLAPSAWYEECSDDHELVTKFAGGFWMATLDHSPLDVVAWHGNYAPYKYDLATFNAINTVSFDHPDPSIFTVLTSPSDTAGVANLDFVIFPPRWMVAENTFRPPYFHRNLMSELMGLIHGEYDAKREGFSPGSASLHNAMTPHGPDAATFAAASQADLAPQYQGNTLAFMFESRYLFQATPHALKAEFRQQEYGAVWQGLESHFTPHTR</sequence>
<comment type="caution">
    <text evidence="14">The sequence shown here is derived from an EMBL/GenBank/DDBJ whole genome shotgun (WGS) entry which is preliminary data.</text>
</comment>
<feature type="binding site" evidence="11">
    <location>
        <position position="383"/>
    </location>
    <ligand>
        <name>Fe cation</name>
        <dbReference type="ChEBI" id="CHEBI:24875"/>
    </ligand>
</feature>
<gene>
    <name evidence="14" type="ORF">FQP86_16560</name>
</gene>
<feature type="binding site" evidence="11">
    <location>
        <position position="362"/>
    </location>
    <ligand>
        <name>homogentisate</name>
        <dbReference type="ChEBI" id="CHEBI:16169"/>
    </ligand>
</feature>
<evidence type="ECO:0000256" key="10">
    <source>
        <dbReference type="PIRSR" id="PIRSR605708-1"/>
    </source>
</evidence>
<proteinExistence type="inferred from homology"/>
<evidence type="ECO:0000256" key="3">
    <source>
        <dbReference type="ARBA" id="ARBA00022723"/>
    </source>
</evidence>
<evidence type="ECO:0000256" key="7">
    <source>
        <dbReference type="ARBA" id="ARBA00023004"/>
    </source>
</evidence>
<dbReference type="InterPro" id="IPR014710">
    <property type="entry name" value="RmlC-like_jellyroll"/>
</dbReference>
<keyword evidence="8" id="KW-0585">Phenylalanine catabolism</keyword>
<evidence type="ECO:0000256" key="1">
    <source>
        <dbReference type="ARBA" id="ARBA00001962"/>
    </source>
</evidence>
<keyword evidence="3 11" id="KW-0479">Metal-binding</keyword>
<keyword evidence="7 11" id="KW-0408">Iron</keyword>